<proteinExistence type="predicted"/>
<feature type="domain" description="N-acetyltransferase" evidence="3">
    <location>
        <begin position="27"/>
        <end position="200"/>
    </location>
</feature>
<dbReference type="PROSITE" id="PS51186">
    <property type="entry name" value="GNAT"/>
    <property type="match status" value="1"/>
</dbReference>
<dbReference type="Proteomes" id="UP000632454">
    <property type="component" value="Unassembled WGS sequence"/>
</dbReference>
<dbReference type="EMBL" id="BMCS01000003">
    <property type="protein sequence ID" value="GGF41108.1"/>
    <property type="molecule type" value="Genomic_DNA"/>
</dbReference>
<keyword evidence="1" id="KW-0808">Transferase</keyword>
<name>A0ABQ1V8P8_9NOCA</name>
<evidence type="ECO:0000313" key="5">
    <source>
        <dbReference type="Proteomes" id="UP000632454"/>
    </source>
</evidence>
<dbReference type="Pfam" id="PF00583">
    <property type="entry name" value="Acetyltransf_1"/>
    <property type="match status" value="1"/>
</dbReference>
<dbReference type="PANTHER" id="PTHR43877">
    <property type="entry name" value="AMINOALKYLPHOSPHONATE N-ACETYLTRANSFERASE-RELATED-RELATED"/>
    <property type="match status" value="1"/>
</dbReference>
<dbReference type="InterPro" id="IPR016181">
    <property type="entry name" value="Acyl_CoA_acyltransferase"/>
</dbReference>
<reference evidence="5" key="1">
    <citation type="journal article" date="2019" name="Int. J. Syst. Evol. Microbiol.">
        <title>The Global Catalogue of Microorganisms (GCM) 10K type strain sequencing project: providing services to taxonomists for standard genome sequencing and annotation.</title>
        <authorList>
            <consortium name="The Broad Institute Genomics Platform"/>
            <consortium name="The Broad Institute Genome Sequencing Center for Infectious Disease"/>
            <person name="Wu L."/>
            <person name="Ma J."/>
        </authorList>
    </citation>
    <scope>NUCLEOTIDE SEQUENCE [LARGE SCALE GENOMIC DNA]</scope>
    <source>
        <strain evidence="5">CCM 7855</strain>
    </source>
</reference>
<protein>
    <submittedName>
        <fullName evidence="4">N-acetyltransferase</fullName>
    </submittedName>
</protein>
<gene>
    <name evidence="4" type="ORF">GCM10007298_41080</name>
</gene>
<evidence type="ECO:0000313" key="4">
    <source>
        <dbReference type="EMBL" id="GGF41108.1"/>
    </source>
</evidence>
<keyword evidence="5" id="KW-1185">Reference proteome</keyword>
<organism evidence="4 5">
    <name type="scientific">Williamsia phyllosphaerae</name>
    <dbReference type="NCBI Taxonomy" id="885042"/>
    <lineage>
        <taxon>Bacteria</taxon>
        <taxon>Bacillati</taxon>
        <taxon>Actinomycetota</taxon>
        <taxon>Actinomycetes</taxon>
        <taxon>Mycobacteriales</taxon>
        <taxon>Nocardiaceae</taxon>
        <taxon>Williamsia</taxon>
    </lineage>
</organism>
<evidence type="ECO:0000259" key="3">
    <source>
        <dbReference type="PROSITE" id="PS51186"/>
    </source>
</evidence>
<sequence length="200" mass="21655">MRCEIDRWAIAGTHVLKSVTVPADLIVTIDTDADLADDFAAVAAVTFPLACPPGTTEADTAEHIARHLTAARFREYLASPDHDVLAARIDGVLVGYALVVHAEPTDPEVCALVTASPVSEVSKMYVLPQAHGTGASHALMAESLRSAREHGSVATWLGVSNVNLRAQRFYSKMGFTQVGHKSFWLNGDEQRDFVMLRPMD</sequence>
<dbReference type="Gene3D" id="3.40.630.30">
    <property type="match status" value="1"/>
</dbReference>
<evidence type="ECO:0000256" key="2">
    <source>
        <dbReference type="ARBA" id="ARBA00023315"/>
    </source>
</evidence>
<accession>A0ABQ1V8P8</accession>
<comment type="caution">
    <text evidence="4">The sequence shown here is derived from an EMBL/GenBank/DDBJ whole genome shotgun (WGS) entry which is preliminary data.</text>
</comment>
<evidence type="ECO:0000256" key="1">
    <source>
        <dbReference type="ARBA" id="ARBA00022679"/>
    </source>
</evidence>
<keyword evidence="2" id="KW-0012">Acyltransferase</keyword>
<dbReference type="SUPFAM" id="SSF55729">
    <property type="entry name" value="Acyl-CoA N-acyltransferases (Nat)"/>
    <property type="match status" value="1"/>
</dbReference>
<dbReference type="CDD" id="cd04301">
    <property type="entry name" value="NAT_SF"/>
    <property type="match status" value="1"/>
</dbReference>
<dbReference type="InterPro" id="IPR050832">
    <property type="entry name" value="Bact_Acetyltransf"/>
</dbReference>
<dbReference type="InterPro" id="IPR000182">
    <property type="entry name" value="GNAT_dom"/>
</dbReference>